<dbReference type="PANTHER" id="PTHR43283">
    <property type="entry name" value="BETA-LACTAMASE-RELATED"/>
    <property type="match status" value="1"/>
</dbReference>
<protein>
    <submittedName>
        <fullName evidence="3">Beta-lactamase family protein</fullName>
    </submittedName>
</protein>
<dbReference type="InterPro" id="IPR012338">
    <property type="entry name" value="Beta-lactam/transpept-like"/>
</dbReference>
<feature type="chain" id="PRO_5022209177" evidence="1">
    <location>
        <begin position="26"/>
        <end position="426"/>
    </location>
</feature>
<dbReference type="RefSeq" id="WP_144067689.1">
    <property type="nucleotide sequence ID" value="NZ_CP041636.1"/>
</dbReference>
<dbReference type="Gene3D" id="3.40.710.10">
    <property type="entry name" value="DD-peptidase/beta-lactamase superfamily"/>
    <property type="match status" value="1"/>
</dbReference>
<name>A0A516GYU7_9PROT</name>
<evidence type="ECO:0000256" key="1">
    <source>
        <dbReference type="SAM" id="SignalP"/>
    </source>
</evidence>
<dbReference type="AlphaFoldDB" id="A0A516GYU7"/>
<evidence type="ECO:0000313" key="3">
    <source>
        <dbReference type="EMBL" id="QDO96708.1"/>
    </source>
</evidence>
<dbReference type="KEGG" id="fer:FNB15_05185"/>
<evidence type="ECO:0000313" key="4">
    <source>
        <dbReference type="Proteomes" id="UP000317496"/>
    </source>
</evidence>
<organism evidence="3 4">
    <name type="scientific">Ferrovibrio terrae</name>
    <dbReference type="NCBI Taxonomy" id="2594003"/>
    <lineage>
        <taxon>Bacteria</taxon>
        <taxon>Pseudomonadati</taxon>
        <taxon>Pseudomonadota</taxon>
        <taxon>Alphaproteobacteria</taxon>
        <taxon>Rhodospirillales</taxon>
        <taxon>Rhodospirillaceae</taxon>
        <taxon>Ferrovibrio</taxon>
    </lineage>
</organism>
<dbReference type="InterPro" id="IPR001466">
    <property type="entry name" value="Beta-lactam-related"/>
</dbReference>
<feature type="domain" description="Beta-lactamase-related" evidence="2">
    <location>
        <begin position="53"/>
        <end position="407"/>
    </location>
</feature>
<keyword evidence="4" id="KW-1185">Reference proteome</keyword>
<keyword evidence="1" id="KW-0732">Signal</keyword>
<dbReference type="OrthoDB" id="5705574at2"/>
<dbReference type="PANTHER" id="PTHR43283:SF3">
    <property type="entry name" value="BETA-LACTAMASE FAMILY PROTEIN (AFU_ORTHOLOGUE AFUA_5G07500)"/>
    <property type="match status" value="1"/>
</dbReference>
<gene>
    <name evidence="3" type="ORF">FNB15_05185</name>
</gene>
<dbReference type="EMBL" id="CP041636">
    <property type="protein sequence ID" value="QDO96708.1"/>
    <property type="molecule type" value="Genomic_DNA"/>
</dbReference>
<reference evidence="3 4" key="1">
    <citation type="submission" date="2019-07" db="EMBL/GenBank/DDBJ databases">
        <title>Genome sequencing for Ferrovibrio sp. K5.</title>
        <authorList>
            <person name="Park S.-J."/>
        </authorList>
    </citation>
    <scope>NUCLEOTIDE SEQUENCE [LARGE SCALE GENOMIC DNA]</scope>
    <source>
        <strain evidence="3 4">K5</strain>
    </source>
</reference>
<dbReference type="SUPFAM" id="SSF56601">
    <property type="entry name" value="beta-lactamase/transpeptidase-like"/>
    <property type="match status" value="1"/>
</dbReference>
<evidence type="ECO:0000259" key="2">
    <source>
        <dbReference type="Pfam" id="PF00144"/>
    </source>
</evidence>
<accession>A0A516GYU7</accession>
<proteinExistence type="predicted"/>
<dbReference type="InterPro" id="IPR050789">
    <property type="entry name" value="Diverse_Enzym_Activities"/>
</dbReference>
<dbReference type="Pfam" id="PF00144">
    <property type="entry name" value="Beta-lactamase"/>
    <property type="match status" value="1"/>
</dbReference>
<feature type="signal peptide" evidence="1">
    <location>
        <begin position="1"/>
        <end position="25"/>
    </location>
</feature>
<dbReference type="Proteomes" id="UP000317496">
    <property type="component" value="Chromosome"/>
</dbReference>
<sequence>MKSLTRLAATASIAILALNAPQALSAELLPKADPASVGFSAERLARIGTRLKADSEAGTIPGAVVLVAREGKIAYFEAFGVQDPQTKAKMTRDSIFRMYSMTKPIVTVAAMMQVEEGRYHVSDPVARFIPSFGKVQVGVEKPPAEAGGKPTLELVAPRRAMSVQDLMRHSSGITYGFFGVGAVKAMYGEVLNGDPDNAEFAERIAKLPLAYQPGTVWDYSHSTDILGRVVEVVDKKSLYNSLNDRLLKPLGMKDTAFYVTDAAKQGRVAEPFPDDRSLGGGVEFFDPRKSGKFEGGGGGLTGTAMDYARFLQMLVDGGAQNGKRYLSPKILAYMTSDHMGTGVTPGPYYLPGPGYGFGLGFGVRTAAGVSADPGSVGDYYWGGAGGTYFWVDPKEKMFVVFMMQSPKQRLTYRAAMRDMVYAAMTK</sequence>